<name>A0A0A8YUV1_ARUDO</name>
<proteinExistence type="predicted"/>
<sequence length="40" mass="4447">MELGISLQGYGQHANTDMWGHAHSLPTRPKNKIPNTKTTD</sequence>
<reference evidence="2" key="1">
    <citation type="submission" date="2014-09" db="EMBL/GenBank/DDBJ databases">
        <authorList>
            <person name="Magalhaes I.L.F."/>
            <person name="Oliveira U."/>
            <person name="Santos F.R."/>
            <person name="Vidigal T.H.D.A."/>
            <person name="Brescovit A.D."/>
            <person name="Santos A.J."/>
        </authorList>
    </citation>
    <scope>NUCLEOTIDE SEQUENCE</scope>
    <source>
        <tissue evidence="2">Shoot tissue taken approximately 20 cm above the soil surface</tissue>
    </source>
</reference>
<reference evidence="2" key="2">
    <citation type="journal article" date="2015" name="Data Brief">
        <title>Shoot transcriptome of the giant reed, Arundo donax.</title>
        <authorList>
            <person name="Barrero R.A."/>
            <person name="Guerrero F.D."/>
            <person name="Moolhuijzen P."/>
            <person name="Goolsby J.A."/>
            <person name="Tidwell J."/>
            <person name="Bellgard S.E."/>
            <person name="Bellgard M.I."/>
        </authorList>
    </citation>
    <scope>NUCLEOTIDE SEQUENCE</scope>
    <source>
        <tissue evidence="2">Shoot tissue taken approximately 20 cm above the soil surface</tissue>
    </source>
</reference>
<protein>
    <submittedName>
        <fullName evidence="2">Uncharacterized protein</fullName>
    </submittedName>
</protein>
<dbReference type="EMBL" id="GBRH01271518">
    <property type="protein sequence ID" value="JAD26377.1"/>
    <property type="molecule type" value="Transcribed_RNA"/>
</dbReference>
<accession>A0A0A8YUV1</accession>
<feature type="region of interest" description="Disordered" evidence="1">
    <location>
        <begin position="13"/>
        <end position="40"/>
    </location>
</feature>
<evidence type="ECO:0000256" key="1">
    <source>
        <dbReference type="SAM" id="MobiDB-lite"/>
    </source>
</evidence>
<organism evidence="2">
    <name type="scientific">Arundo donax</name>
    <name type="common">Giant reed</name>
    <name type="synonym">Donax arundinaceus</name>
    <dbReference type="NCBI Taxonomy" id="35708"/>
    <lineage>
        <taxon>Eukaryota</taxon>
        <taxon>Viridiplantae</taxon>
        <taxon>Streptophyta</taxon>
        <taxon>Embryophyta</taxon>
        <taxon>Tracheophyta</taxon>
        <taxon>Spermatophyta</taxon>
        <taxon>Magnoliopsida</taxon>
        <taxon>Liliopsida</taxon>
        <taxon>Poales</taxon>
        <taxon>Poaceae</taxon>
        <taxon>PACMAD clade</taxon>
        <taxon>Arundinoideae</taxon>
        <taxon>Arundineae</taxon>
        <taxon>Arundo</taxon>
    </lineage>
</organism>
<evidence type="ECO:0000313" key="2">
    <source>
        <dbReference type="EMBL" id="JAD26377.1"/>
    </source>
</evidence>
<dbReference type="AlphaFoldDB" id="A0A0A8YUV1"/>